<evidence type="ECO:0000256" key="3">
    <source>
        <dbReference type="ARBA" id="ARBA00022723"/>
    </source>
</evidence>
<keyword evidence="2" id="KW-0949">S-adenosyl-L-methionine</keyword>
<evidence type="ECO:0000259" key="6">
    <source>
        <dbReference type="PROSITE" id="PS51918"/>
    </source>
</evidence>
<protein>
    <submittedName>
        <fullName evidence="7">Radical SAM protein</fullName>
    </submittedName>
</protein>
<dbReference type="SFLD" id="SFLDG01095">
    <property type="entry name" value="Uncharacterised_Radical_SAM_Su"/>
    <property type="match status" value="1"/>
</dbReference>
<dbReference type="PANTHER" id="PTHR43409:SF4">
    <property type="entry name" value="RADICAL SAM SUPERFAMILY PROTEIN"/>
    <property type="match status" value="1"/>
</dbReference>
<dbReference type="PROSITE" id="PS51918">
    <property type="entry name" value="RADICAL_SAM"/>
    <property type="match status" value="1"/>
</dbReference>
<evidence type="ECO:0000256" key="5">
    <source>
        <dbReference type="ARBA" id="ARBA00023014"/>
    </source>
</evidence>
<dbReference type="CDD" id="cd01335">
    <property type="entry name" value="Radical_SAM"/>
    <property type="match status" value="1"/>
</dbReference>
<dbReference type="InterPro" id="IPR058240">
    <property type="entry name" value="rSAM_sf"/>
</dbReference>
<comment type="cofactor">
    <cofactor evidence="1">
        <name>[4Fe-4S] cluster</name>
        <dbReference type="ChEBI" id="CHEBI:49883"/>
    </cofactor>
</comment>
<accession>A0A4S4G0I7</accession>
<dbReference type="InterPro" id="IPR051198">
    <property type="entry name" value="BchE-like"/>
</dbReference>
<dbReference type="InterPro" id="IPR007197">
    <property type="entry name" value="rSAM"/>
</dbReference>
<dbReference type="AlphaFoldDB" id="A0A4S4G0I7"/>
<evidence type="ECO:0000256" key="4">
    <source>
        <dbReference type="ARBA" id="ARBA00023004"/>
    </source>
</evidence>
<name>A0A4S4G0I7_9ACTN</name>
<dbReference type="InterPro" id="IPR006638">
    <property type="entry name" value="Elp3/MiaA/NifB-like_rSAM"/>
</dbReference>
<evidence type="ECO:0000313" key="7">
    <source>
        <dbReference type="EMBL" id="THG36002.1"/>
    </source>
</evidence>
<organism evidence="7 8">
    <name type="scientific">Adlercreutzia caecimuris</name>
    <dbReference type="NCBI Taxonomy" id="671266"/>
    <lineage>
        <taxon>Bacteria</taxon>
        <taxon>Bacillati</taxon>
        <taxon>Actinomycetota</taxon>
        <taxon>Coriobacteriia</taxon>
        <taxon>Eggerthellales</taxon>
        <taxon>Eggerthellaceae</taxon>
        <taxon>Adlercreutzia</taxon>
    </lineage>
</organism>
<keyword evidence="5" id="KW-0411">Iron-sulfur</keyword>
<evidence type="ECO:0000256" key="2">
    <source>
        <dbReference type="ARBA" id="ARBA00022691"/>
    </source>
</evidence>
<evidence type="ECO:0000313" key="8">
    <source>
        <dbReference type="Proteomes" id="UP000308978"/>
    </source>
</evidence>
<sequence length="310" mass="34458">MHYTGTIWRPPYEADSLIIEATAGCTHHACKFCTLYADLPFKFRPSPIEHIEADLLEAQTWYHDPLRKAEERLFETRRASCERIFLAGANPFGLKAKGLLEIAGLVHGYFPECRSIGCFSRITDVARKTDAELTELAAAGYDGLTLGIETGDDDALAFMNKGYGARDIVEQCARLDAAGISYAFFYLVGIAGKGRGLESARRTAAVVNRTHPWLIGANMLTVYEDSELHREIVAGNWQEAAEVEKYEEVKELVGALSVPTEFAMLGASNPVMLQGRLPEQREQILAALDTIITDIGEERLRSYRTSLRHL</sequence>
<dbReference type="EMBL" id="SSTJ01000018">
    <property type="protein sequence ID" value="THG36002.1"/>
    <property type="molecule type" value="Genomic_DNA"/>
</dbReference>
<dbReference type="Pfam" id="PF04055">
    <property type="entry name" value="Radical_SAM"/>
    <property type="match status" value="1"/>
</dbReference>
<proteinExistence type="predicted"/>
<comment type="caution">
    <text evidence="7">The sequence shown here is derived from an EMBL/GenBank/DDBJ whole genome shotgun (WGS) entry which is preliminary data.</text>
</comment>
<dbReference type="SMART" id="SM00729">
    <property type="entry name" value="Elp3"/>
    <property type="match status" value="1"/>
</dbReference>
<dbReference type="SFLD" id="SFLDG01082">
    <property type="entry name" value="B12-binding_domain_containing"/>
    <property type="match status" value="1"/>
</dbReference>
<keyword evidence="3" id="KW-0479">Metal-binding</keyword>
<dbReference type="GO" id="GO:0003824">
    <property type="term" value="F:catalytic activity"/>
    <property type="evidence" value="ECO:0007669"/>
    <property type="project" value="InterPro"/>
</dbReference>
<dbReference type="Proteomes" id="UP000308978">
    <property type="component" value="Unassembled WGS sequence"/>
</dbReference>
<dbReference type="GO" id="GO:0051536">
    <property type="term" value="F:iron-sulfur cluster binding"/>
    <property type="evidence" value="ECO:0007669"/>
    <property type="project" value="UniProtKB-KW"/>
</dbReference>
<dbReference type="RefSeq" id="WP_136435728.1">
    <property type="nucleotide sequence ID" value="NZ_SSTJ01000018.1"/>
</dbReference>
<keyword evidence="4" id="KW-0408">Iron</keyword>
<gene>
    <name evidence="7" type="ORF">E5986_10410</name>
</gene>
<feature type="domain" description="Radical SAM core" evidence="6">
    <location>
        <begin position="9"/>
        <end position="259"/>
    </location>
</feature>
<dbReference type="PANTHER" id="PTHR43409">
    <property type="entry name" value="ANAEROBIC MAGNESIUM-PROTOPORPHYRIN IX MONOMETHYL ESTER CYCLASE-RELATED"/>
    <property type="match status" value="1"/>
</dbReference>
<dbReference type="SFLD" id="SFLDS00029">
    <property type="entry name" value="Radical_SAM"/>
    <property type="match status" value="1"/>
</dbReference>
<reference evidence="7 8" key="1">
    <citation type="submission" date="2019-04" db="EMBL/GenBank/DDBJ databases">
        <title>Microbes associate with the intestines of laboratory mice.</title>
        <authorList>
            <person name="Navarre W."/>
            <person name="Wong E."/>
            <person name="Huang K.C."/>
            <person name="Tropini C."/>
            <person name="Ng K."/>
            <person name="Yu B."/>
        </authorList>
    </citation>
    <scope>NUCLEOTIDE SEQUENCE [LARGE SCALE GENOMIC DNA]</scope>
    <source>
        <strain evidence="7 8">NM80_B27</strain>
    </source>
</reference>
<dbReference type="SUPFAM" id="SSF102114">
    <property type="entry name" value="Radical SAM enzymes"/>
    <property type="match status" value="1"/>
</dbReference>
<dbReference type="GO" id="GO:0046872">
    <property type="term" value="F:metal ion binding"/>
    <property type="evidence" value="ECO:0007669"/>
    <property type="project" value="UniProtKB-KW"/>
</dbReference>
<evidence type="ECO:0000256" key="1">
    <source>
        <dbReference type="ARBA" id="ARBA00001966"/>
    </source>
</evidence>